<dbReference type="GO" id="GO:0005975">
    <property type="term" value="P:carbohydrate metabolic process"/>
    <property type="evidence" value="ECO:0007669"/>
    <property type="project" value="UniProtKB-ARBA"/>
</dbReference>
<feature type="chain" id="PRO_5041366091" description="IPTL-CTERM protein sorting domain-containing protein" evidence="2">
    <location>
        <begin position="24"/>
        <end position="553"/>
    </location>
</feature>
<dbReference type="InterPro" id="IPR013320">
    <property type="entry name" value="ConA-like_dom_sf"/>
</dbReference>
<evidence type="ECO:0000256" key="2">
    <source>
        <dbReference type="SAM" id="SignalP"/>
    </source>
</evidence>
<keyword evidence="1" id="KW-1133">Transmembrane helix</keyword>
<reference evidence="4" key="2">
    <citation type="submission" date="2023-01" db="EMBL/GenBank/DDBJ databases">
        <title>Draft genome sequence of Portibacter lacus strain NBRC 108769.</title>
        <authorList>
            <person name="Sun Q."/>
            <person name="Mori K."/>
        </authorList>
    </citation>
    <scope>NUCLEOTIDE SEQUENCE</scope>
    <source>
        <strain evidence="4">NBRC 108769</strain>
    </source>
</reference>
<feature type="domain" description="IPTL-CTERM protein sorting" evidence="3">
    <location>
        <begin position="520"/>
        <end position="537"/>
    </location>
</feature>
<dbReference type="SUPFAM" id="SSF49899">
    <property type="entry name" value="Concanavalin A-like lectins/glucanases"/>
    <property type="match status" value="1"/>
</dbReference>
<dbReference type="NCBIfam" id="TIGR04174">
    <property type="entry name" value="IPTL_CTERM"/>
    <property type="match status" value="1"/>
</dbReference>
<dbReference type="Gene3D" id="2.60.120.200">
    <property type="match status" value="1"/>
</dbReference>
<dbReference type="AlphaFoldDB" id="A0AA37SPH4"/>
<organism evidence="4 5">
    <name type="scientific">Portibacter lacus</name>
    <dbReference type="NCBI Taxonomy" id="1099794"/>
    <lineage>
        <taxon>Bacteria</taxon>
        <taxon>Pseudomonadati</taxon>
        <taxon>Bacteroidota</taxon>
        <taxon>Saprospiria</taxon>
        <taxon>Saprospirales</taxon>
        <taxon>Haliscomenobacteraceae</taxon>
        <taxon>Portibacter</taxon>
    </lineage>
</organism>
<dbReference type="GO" id="GO:0004553">
    <property type="term" value="F:hydrolase activity, hydrolyzing O-glycosyl compounds"/>
    <property type="evidence" value="ECO:0007669"/>
    <property type="project" value="UniProtKB-ARBA"/>
</dbReference>
<evidence type="ECO:0000313" key="4">
    <source>
        <dbReference type="EMBL" id="GLR16779.1"/>
    </source>
</evidence>
<reference evidence="4" key="1">
    <citation type="journal article" date="2014" name="Int. J. Syst. Evol. Microbiol.">
        <title>Complete genome sequence of Corynebacterium casei LMG S-19264T (=DSM 44701T), isolated from a smear-ripened cheese.</title>
        <authorList>
            <consortium name="US DOE Joint Genome Institute (JGI-PGF)"/>
            <person name="Walter F."/>
            <person name="Albersmeier A."/>
            <person name="Kalinowski J."/>
            <person name="Ruckert C."/>
        </authorList>
    </citation>
    <scope>NUCLEOTIDE SEQUENCE</scope>
    <source>
        <strain evidence="4">NBRC 108769</strain>
    </source>
</reference>
<keyword evidence="2" id="KW-0732">Signal</keyword>
<dbReference type="InterPro" id="IPR026442">
    <property type="entry name" value="IPTL_CTERM"/>
</dbReference>
<keyword evidence="5" id="KW-1185">Reference proteome</keyword>
<sequence>MKSFSIFILFNFLLFFFPTISLAQDAYDVCSGAVFLEVDTDCNSEIFSFSGNTGDPDECDDVGVWFAVVIPASGSIHFSTTNIGTNDDTEIKVFQGTCDNLILMSEDCQDDDNSGYENHEEIEFSGLLSGDTLYFLVDDRGESGTFGVCTYDPASIQIPSDICATATPLNVGASCELQIFTFDGSTGNGEGESDECADRGVWFQAIVPENGIIIFTTSAPGNITDTEIKAFSGTCDDLVLLSDDCQDEDNTEHDNHERIFLSGLTPGETIYFVVDDRGGIENDPDFEFEIGEANFRPIGAETTFSACAFSPAPCDAEPNKFSVNFDNTLEDLCRNGSFDVVGSTGTYNSEALLMDETVYCFGNEDGLSYSTDALDICNEYSIELYFKFDQYSGYQRIIDFSNGSLDEGLYTDEDELTFYDYSETNPAVFTSTSEYYHVVLTYSNYEFVLYVNGVLYETISDDENIGFNPASFIFFKDDGDEDESGCVRMLNIYNYAVTPAMVSEMALAPTAEDCPLIASAIPTMSQWGIILLSLLMLIFGIVSLKQKRIAFSE</sequence>
<accession>A0AA37SPH4</accession>
<proteinExistence type="predicted"/>
<feature type="transmembrane region" description="Helical" evidence="1">
    <location>
        <begin position="524"/>
        <end position="544"/>
    </location>
</feature>
<name>A0AA37SPH4_9BACT</name>
<dbReference type="RefSeq" id="WP_235291034.1">
    <property type="nucleotide sequence ID" value="NZ_BSOH01000007.1"/>
</dbReference>
<evidence type="ECO:0000256" key="1">
    <source>
        <dbReference type="SAM" id="Phobius"/>
    </source>
</evidence>
<evidence type="ECO:0000259" key="3">
    <source>
        <dbReference type="Pfam" id="PF18203"/>
    </source>
</evidence>
<dbReference type="Pfam" id="PF18203">
    <property type="entry name" value="IPTL-CTERM"/>
    <property type="match status" value="1"/>
</dbReference>
<keyword evidence="1" id="KW-0812">Transmembrane</keyword>
<keyword evidence="1" id="KW-0472">Membrane</keyword>
<dbReference type="EMBL" id="BSOH01000007">
    <property type="protein sequence ID" value="GLR16779.1"/>
    <property type="molecule type" value="Genomic_DNA"/>
</dbReference>
<evidence type="ECO:0000313" key="5">
    <source>
        <dbReference type="Proteomes" id="UP001156666"/>
    </source>
</evidence>
<dbReference type="Pfam" id="PF13385">
    <property type="entry name" value="Laminin_G_3"/>
    <property type="match status" value="1"/>
</dbReference>
<gene>
    <name evidence="4" type="ORF">GCM10007940_13940</name>
</gene>
<dbReference type="Proteomes" id="UP001156666">
    <property type="component" value="Unassembled WGS sequence"/>
</dbReference>
<comment type="caution">
    <text evidence="4">The sequence shown here is derived from an EMBL/GenBank/DDBJ whole genome shotgun (WGS) entry which is preliminary data.</text>
</comment>
<feature type="signal peptide" evidence="2">
    <location>
        <begin position="1"/>
        <end position="23"/>
    </location>
</feature>
<protein>
    <recommendedName>
        <fullName evidence="3">IPTL-CTERM protein sorting domain-containing protein</fullName>
    </recommendedName>
</protein>